<evidence type="ECO:0000313" key="4">
    <source>
        <dbReference type="EMBL" id="PIS52288.1"/>
    </source>
</evidence>
<dbReference type="AlphaFoldDB" id="A0A2H0ZNY3"/>
<dbReference type="VEuPathDB" id="FungiDB:CJJ07_000802"/>
<dbReference type="VEuPathDB" id="FungiDB:QG37_00076"/>
<organism evidence="4">
    <name type="scientific">Candidozyma auris</name>
    <name type="common">Yeast</name>
    <name type="synonym">Candida auris</name>
    <dbReference type="NCBI Taxonomy" id="498019"/>
    <lineage>
        <taxon>Eukaryota</taxon>
        <taxon>Fungi</taxon>
        <taxon>Dikarya</taxon>
        <taxon>Ascomycota</taxon>
        <taxon>Saccharomycotina</taxon>
        <taxon>Pichiomycetes</taxon>
        <taxon>Metschnikowiaceae</taxon>
        <taxon>Candidozyma</taxon>
    </lineage>
</organism>
<evidence type="ECO:0000256" key="1">
    <source>
        <dbReference type="SAM" id="Coils"/>
    </source>
</evidence>
<dbReference type="EMBL" id="CP076749">
    <property type="protein sequence ID" value="QWW21304.1"/>
    <property type="molecule type" value="Genomic_DNA"/>
</dbReference>
<reference evidence="5" key="3">
    <citation type="submission" date="2021-06" db="EMBL/GenBank/DDBJ databases">
        <title>Candida auris outbreak in lebanese hospital.</title>
        <authorList>
            <person name="Finianos M."/>
        </authorList>
    </citation>
    <scope>NUCLEOTIDE SEQUENCE</scope>
    <source>
        <strain evidence="5">CA7LBN</strain>
    </source>
</reference>
<feature type="transmembrane region" description="Helical" evidence="3">
    <location>
        <begin position="171"/>
        <end position="193"/>
    </location>
</feature>
<reference evidence="4" key="2">
    <citation type="submission" date="2017-11" db="EMBL/GenBank/DDBJ databases">
        <title>Candida auris genome assembly and annotation.</title>
        <authorList>
            <person name="Munoz J.F."/>
            <person name="Gade L.G."/>
            <person name="Chow N.A."/>
            <person name="Litvintseva A.P."/>
            <person name="Loparev V.N."/>
            <person name="Cuomo C.A."/>
        </authorList>
    </citation>
    <scope>NUCLEOTIDE SEQUENCE</scope>
    <source>
        <strain evidence="4">B8441</strain>
    </source>
</reference>
<feature type="compositionally biased region" description="Low complexity" evidence="2">
    <location>
        <begin position="231"/>
        <end position="253"/>
    </location>
</feature>
<evidence type="ECO:0000313" key="5">
    <source>
        <dbReference type="EMBL" id="QWW21304.1"/>
    </source>
</evidence>
<keyword evidence="3" id="KW-0472">Membrane</keyword>
<dbReference type="VEuPathDB" id="FungiDB:CJJ09_000056"/>
<dbReference type="EMBL" id="PEKT02000007">
    <property type="protein sequence ID" value="PIS52288.1"/>
    <property type="molecule type" value="Genomic_DNA"/>
</dbReference>
<reference evidence="4" key="1">
    <citation type="journal article" date="2017" name="Clin. Infect. Dis.">
        <title>Simultaneous emergence of multidrug-resistant Candida auris on 3 continents confirmed by whole-genome sequencing and epidemiological analyses.</title>
        <authorList>
            <person name="Lockhart S.R."/>
            <person name="Etienne K.A."/>
            <person name="Vallabhaneni S."/>
            <person name="Farooqi J."/>
            <person name="Chowdhary A."/>
            <person name="Govender N.P."/>
            <person name="Colombo A.L."/>
            <person name="Calvo B."/>
            <person name="Cuomo C.A."/>
            <person name="Desjardins C.A."/>
            <person name="Berkow E.L."/>
            <person name="Castanheira M."/>
            <person name="Magobo R.E."/>
            <person name="Jabeen K."/>
            <person name="Asghar R.J."/>
            <person name="Meis J.F."/>
            <person name="Jackson B."/>
            <person name="Chiller T."/>
            <person name="Litvintseva A.P."/>
        </authorList>
    </citation>
    <scope>NUCLEOTIDE SEQUENCE [LARGE SCALE GENOMIC DNA]</scope>
    <source>
        <strain evidence="4">B8441</strain>
    </source>
</reference>
<keyword evidence="1" id="KW-0175">Coiled coil</keyword>
<protein>
    <submittedName>
        <fullName evidence="4">Uncharacterized protein</fullName>
    </submittedName>
</protein>
<proteinExistence type="predicted"/>
<feature type="coiled-coil region" evidence="1">
    <location>
        <begin position="717"/>
        <end position="856"/>
    </location>
</feature>
<feature type="region of interest" description="Disordered" evidence="2">
    <location>
        <begin position="231"/>
        <end position="257"/>
    </location>
</feature>
<dbReference type="OMA" id="CFIIINY"/>
<feature type="compositionally biased region" description="Low complexity" evidence="2">
    <location>
        <begin position="42"/>
        <end position="62"/>
    </location>
</feature>
<dbReference type="VEuPathDB" id="FungiDB:CJI96_0002577"/>
<feature type="region of interest" description="Disordered" evidence="2">
    <location>
        <begin position="1"/>
        <end position="81"/>
    </location>
</feature>
<dbReference type="VEuPathDB" id="FungiDB:B9J08_003902"/>
<gene>
    <name evidence="4" type="ORF">B9J08_003902</name>
    <name evidence="5" type="ORF">CA7LBN_000050</name>
</gene>
<keyword evidence="3" id="KW-1133">Transmembrane helix</keyword>
<dbReference type="Proteomes" id="UP000825438">
    <property type="component" value="Chromosome I"/>
</dbReference>
<evidence type="ECO:0000256" key="3">
    <source>
        <dbReference type="SAM" id="Phobius"/>
    </source>
</evidence>
<accession>A0A2H0ZNY3</accession>
<feature type="transmembrane region" description="Helical" evidence="3">
    <location>
        <begin position="96"/>
        <end position="120"/>
    </location>
</feature>
<keyword evidence="3" id="KW-0812">Transmembrane</keyword>
<dbReference type="Gene3D" id="1.10.287.1490">
    <property type="match status" value="1"/>
</dbReference>
<dbReference type="VEuPathDB" id="FungiDB:CJI97_004119"/>
<name>A0A2H0ZNY3_CANAR</name>
<evidence type="ECO:0000256" key="2">
    <source>
        <dbReference type="SAM" id="MobiDB-lite"/>
    </source>
</evidence>
<sequence length="919" mass="102548">MPARSSDLISPPPFGPSAKGDQASERGAAGKPGKRQNGTKNGASKASSGRNSSKSVSSRVNSAGVEKSASPPPVAPDSVHQQMNNSILPPITGRDVMALIFVFLLLPQGISCLLLLGYILSGTFRGSAARLIAKASEVIEEKNSRSSVPRVHHVPVLSPERQKRWSYSKEVMVEFLQLFSINSVVMLVLHYTMPQSWPHYLSVLAKSIVASRLVGTYTVGTTTYISVVSGGQQTTTTTTSSSANNNSPFASNTGAQLPNGGALDRPKYSKSSFINSLLGFASVTATDYLIRHWIQHLNVPHLVSDLARFYRGVWHFGVSSESAHASEYLKAFFTKSPFIVTYNYLSRRKDRYYNLGMKKCSGTNLTAFDKFIIYIALRFTNMDDSSVNTLTQVLQEVGTVINYAYLVLCIHVTSLTISPFLQKFFISRDYSRNLDHLSSLTPKIPLYGDRKKPLANPLLSSDSMMVVNVDQPQSFAKPSNSPFVITIDEDIASSETNWAIREDDEIRASNFEVFCLVPPASKAATVSNKTQQNRTLVDRKRTNSGATPNQSTTVVERYFTTAIQPMWSWIAAIKIFFDNAACFNGKPTIKKDCGGEFLEERHAIYNVSVCEIGDTEIICEVNPCSLSASDSFSVFVNSISWYLVKTLTSKNSPRLLLKIEGLQPLCQYEIAFARKDGTCFGSVKVSTTGQTTESGFLDKSVNISPLHTLQGCLLATAESLNELKLRHKKQKKDENKKITDLKKQVESMKAKVEKLHSRAPVEGRGYGKLKGLQYSVMQLENEVQDLQKQLDDTREKNESVNYDLRSEERAMLEQIRTLEAFIEDHEFNTSQLKNDIRAVETERNNVTMKHRKLESKISSRREEIYRLQTEIKSMRKSVLGRYQRRQKRVSERFETILPKVQSASDELAQELNELSSTAQ</sequence>